<evidence type="ECO:0000313" key="4">
    <source>
        <dbReference type="EMBL" id="GMI32073.1"/>
    </source>
</evidence>
<comment type="caution">
    <text evidence="4">The sequence shown here is derived from an EMBL/GenBank/DDBJ whole genome shotgun (WGS) entry which is preliminary data.</text>
</comment>
<dbReference type="InterPro" id="IPR004045">
    <property type="entry name" value="Glutathione_S-Trfase_N"/>
</dbReference>
<protein>
    <recommendedName>
        <fullName evidence="6">Glutathione S-transferase</fullName>
    </recommendedName>
</protein>
<evidence type="ECO:0008006" key="6">
    <source>
        <dbReference type="Google" id="ProtNLM"/>
    </source>
</evidence>
<proteinExistence type="predicted"/>
<dbReference type="PROSITE" id="PS50404">
    <property type="entry name" value="GST_NTER"/>
    <property type="match status" value="1"/>
</dbReference>
<dbReference type="PANTHER" id="PTHR43968">
    <property type="match status" value="1"/>
</dbReference>
<reference evidence="4 5" key="1">
    <citation type="journal article" date="2023" name="Commun. Biol.">
        <title>Genome analysis of Parmales, the sister group of diatoms, reveals the evolutionary specialization of diatoms from phago-mixotrophs to photoautotrophs.</title>
        <authorList>
            <person name="Ban H."/>
            <person name="Sato S."/>
            <person name="Yoshikawa S."/>
            <person name="Yamada K."/>
            <person name="Nakamura Y."/>
            <person name="Ichinomiya M."/>
            <person name="Sato N."/>
            <person name="Blanc-Mathieu R."/>
            <person name="Endo H."/>
            <person name="Kuwata A."/>
            <person name="Ogata H."/>
        </authorList>
    </citation>
    <scope>NUCLEOTIDE SEQUENCE [LARGE SCALE GENOMIC DNA]</scope>
</reference>
<evidence type="ECO:0000259" key="3">
    <source>
        <dbReference type="PROSITE" id="PS50405"/>
    </source>
</evidence>
<dbReference type="Pfam" id="PF13409">
    <property type="entry name" value="GST_N_2"/>
    <property type="match status" value="1"/>
</dbReference>
<evidence type="ECO:0000313" key="5">
    <source>
        <dbReference type="Proteomes" id="UP001165060"/>
    </source>
</evidence>
<dbReference type="InterPro" id="IPR036249">
    <property type="entry name" value="Thioredoxin-like_sf"/>
</dbReference>
<dbReference type="EMBL" id="BRYB01000535">
    <property type="protein sequence ID" value="GMI32073.1"/>
    <property type="molecule type" value="Genomic_DNA"/>
</dbReference>
<accession>A0ABQ6MTC0</accession>
<dbReference type="Gene3D" id="3.40.30.10">
    <property type="entry name" value="Glutaredoxin"/>
    <property type="match status" value="1"/>
</dbReference>
<evidence type="ECO:0000256" key="1">
    <source>
        <dbReference type="SAM" id="MobiDB-lite"/>
    </source>
</evidence>
<dbReference type="PANTHER" id="PTHR43968:SF6">
    <property type="entry name" value="GLUTATHIONE S-TRANSFERASE OMEGA"/>
    <property type="match status" value="1"/>
</dbReference>
<gene>
    <name evidence="4" type="ORF">TeGR_g2967</name>
</gene>
<dbReference type="PROSITE" id="PS50405">
    <property type="entry name" value="GST_CTER"/>
    <property type="match status" value="1"/>
</dbReference>
<name>A0ABQ6MTC0_9STRA</name>
<dbReference type="InterPro" id="IPR050983">
    <property type="entry name" value="GST_Omega/HSP26"/>
</dbReference>
<feature type="domain" description="GST N-terminal" evidence="2">
    <location>
        <begin position="46"/>
        <end position="150"/>
    </location>
</feature>
<organism evidence="4 5">
    <name type="scientific">Tetraparma gracilis</name>
    <dbReference type="NCBI Taxonomy" id="2962635"/>
    <lineage>
        <taxon>Eukaryota</taxon>
        <taxon>Sar</taxon>
        <taxon>Stramenopiles</taxon>
        <taxon>Ochrophyta</taxon>
        <taxon>Bolidophyceae</taxon>
        <taxon>Parmales</taxon>
        <taxon>Triparmaceae</taxon>
        <taxon>Tetraparma</taxon>
    </lineage>
</organism>
<keyword evidence="5" id="KW-1185">Reference proteome</keyword>
<dbReference type="InterPro" id="IPR036282">
    <property type="entry name" value="Glutathione-S-Trfase_C_sf"/>
</dbReference>
<dbReference type="SUPFAM" id="SSF47616">
    <property type="entry name" value="GST C-terminal domain-like"/>
    <property type="match status" value="1"/>
</dbReference>
<dbReference type="SUPFAM" id="SSF52833">
    <property type="entry name" value="Thioredoxin-like"/>
    <property type="match status" value="1"/>
</dbReference>
<evidence type="ECO:0000259" key="2">
    <source>
        <dbReference type="PROSITE" id="PS50404"/>
    </source>
</evidence>
<feature type="region of interest" description="Disordered" evidence="1">
    <location>
        <begin position="301"/>
        <end position="323"/>
    </location>
</feature>
<dbReference type="Gene3D" id="1.20.1050.10">
    <property type="match status" value="1"/>
</dbReference>
<feature type="domain" description="GST C-terminal" evidence="3">
    <location>
        <begin position="160"/>
        <end position="289"/>
    </location>
</feature>
<sequence length="323" mass="35123">MLRSLPSRLLPRAFPSFPAPRSLPSFPPPLPPLSTSAARPLSSSPPPLTYFSSWFCPFAHRCTLALEHHEVPYEWVEALGWDTRAPSGDPSEDIPGSSRAEFHYHHKSPKLLACNPLGMIPTLLCPVTSRVATESLLCVELADELALSRGSGAPPLLPGDPWDRAAARAASEQVNKSVCSHYYGCLVLPDRASQLAAFSSLSAGLASFTKSLEGGAFYGGSGSLTSVDCALLPYAFRLYVLEHYRGPEFRVGACGGEWAPEYEAWLQRALALPSVARTLPDKERYLAHVEKYASGRARSKVGNAVRRGRSAHEYDDDIDGEDK</sequence>
<dbReference type="InterPro" id="IPR010987">
    <property type="entry name" value="Glutathione-S-Trfase_C-like"/>
</dbReference>
<feature type="compositionally biased region" description="Acidic residues" evidence="1">
    <location>
        <begin position="314"/>
        <end position="323"/>
    </location>
</feature>
<dbReference type="Proteomes" id="UP001165060">
    <property type="component" value="Unassembled WGS sequence"/>
</dbReference>